<dbReference type="InterPro" id="IPR021047">
    <property type="entry name" value="Mannosyltransferase_CMT1"/>
</dbReference>
<evidence type="ECO:0000256" key="1">
    <source>
        <dbReference type="SAM" id="SignalP"/>
    </source>
</evidence>
<dbReference type="OrthoDB" id="262547at2759"/>
<evidence type="ECO:0000313" key="3">
    <source>
        <dbReference type="Proteomes" id="UP000184330"/>
    </source>
</evidence>
<dbReference type="Pfam" id="PF11735">
    <property type="entry name" value="CAP59_mtransfer"/>
    <property type="match status" value="1"/>
</dbReference>
<feature type="non-terminal residue" evidence="2">
    <location>
        <position position="1"/>
    </location>
</feature>
<accession>A0A1L7WSK9</accession>
<reference evidence="2 3" key="1">
    <citation type="submission" date="2016-03" db="EMBL/GenBank/DDBJ databases">
        <authorList>
            <person name="Ploux O."/>
        </authorList>
    </citation>
    <scope>NUCLEOTIDE SEQUENCE [LARGE SCALE GENOMIC DNA]</scope>
    <source>
        <strain evidence="2 3">UAMH 11012</strain>
    </source>
</reference>
<protein>
    <submittedName>
        <fullName evidence="2">Uncharacterized protein</fullName>
    </submittedName>
</protein>
<dbReference type="STRING" id="576137.A0A1L7WSK9"/>
<sequence length="230" mass="26135">TTCIVFLLVIFTAIFLPSYHHLLEHYRKLEKTCRDSTEEGRGNVNNEKVFIAATLYDAEGLLVGGEWGIAIRQLVHLLDLDNQALEEFRKQISFRNRALLPLELNPSIKFDKLLFVNDVIFNPIDAAQLLFSTNINESGHAQYGAACAVDFINPFKFHDRFATRELEGYAMGVPFFPWFTAVGQGSSRKDILDQKDAIRDRACWGGMTAFGATWFQTLHPHFSENYLPSV</sequence>
<gene>
    <name evidence="2" type="ORF">PAC_05649</name>
</gene>
<dbReference type="Proteomes" id="UP000184330">
    <property type="component" value="Unassembled WGS sequence"/>
</dbReference>
<dbReference type="EMBL" id="FJOG01000007">
    <property type="protein sequence ID" value="CZR55761.1"/>
    <property type="molecule type" value="Genomic_DNA"/>
</dbReference>
<feature type="signal peptide" evidence="1">
    <location>
        <begin position="1"/>
        <end position="20"/>
    </location>
</feature>
<dbReference type="PANTHER" id="PTHR34144">
    <property type="entry name" value="CHROMOSOME 8, WHOLE GENOME SHOTGUN SEQUENCE"/>
    <property type="match status" value="1"/>
</dbReference>
<organism evidence="2 3">
    <name type="scientific">Phialocephala subalpina</name>
    <dbReference type="NCBI Taxonomy" id="576137"/>
    <lineage>
        <taxon>Eukaryota</taxon>
        <taxon>Fungi</taxon>
        <taxon>Dikarya</taxon>
        <taxon>Ascomycota</taxon>
        <taxon>Pezizomycotina</taxon>
        <taxon>Leotiomycetes</taxon>
        <taxon>Helotiales</taxon>
        <taxon>Mollisiaceae</taxon>
        <taxon>Phialocephala</taxon>
        <taxon>Phialocephala fortinii species complex</taxon>
    </lineage>
</organism>
<proteinExistence type="predicted"/>
<dbReference type="AlphaFoldDB" id="A0A1L7WSK9"/>
<evidence type="ECO:0000313" key="2">
    <source>
        <dbReference type="EMBL" id="CZR55761.1"/>
    </source>
</evidence>
<feature type="chain" id="PRO_5012566701" evidence="1">
    <location>
        <begin position="21"/>
        <end position="230"/>
    </location>
</feature>
<keyword evidence="3" id="KW-1185">Reference proteome</keyword>
<dbReference type="PANTHER" id="PTHR34144:SF8">
    <property type="entry name" value="GLYCOSYLTRANSFERASE FAMILY 69 PROTEIN"/>
    <property type="match status" value="1"/>
</dbReference>
<keyword evidence="1" id="KW-0732">Signal</keyword>
<name>A0A1L7WSK9_9HELO</name>